<name>A0ABR2DI45_9ROSI</name>
<protein>
    <submittedName>
        <fullName evidence="1">Uncharacterized protein</fullName>
    </submittedName>
</protein>
<accession>A0ABR2DI45</accession>
<dbReference type="Proteomes" id="UP001472677">
    <property type="component" value="Unassembled WGS sequence"/>
</dbReference>
<evidence type="ECO:0000313" key="1">
    <source>
        <dbReference type="EMBL" id="KAK8539446.1"/>
    </source>
</evidence>
<dbReference type="EMBL" id="JBBPBM010000026">
    <property type="protein sequence ID" value="KAK8539446.1"/>
    <property type="molecule type" value="Genomic_DNA"/>
</dbReference>
<sequence>MKEQQRNGSRFVALADVDIGEFSSDQTAPAGMLLNQAHGGVASGVLDGSHGRDTVVQVPTSLNMENHVAVHIDNKKAGSKLSTLPARGQKIPKKDTILKGGQHMVVANRVTSLLADLDSSKVEASGPFGATDNFDGSSNSLVQWWDNVSYENQISDGMQE</sequence>
<evidence type="ECO:0000313" key="2">
    <source>
        <dbReference type="Proteomes" id="UP001472677"/>
    </source>
</evidence>
<proteinExistence type="predicted"/>
<gene>
    <name evidence="1" type="ORF">V6N12_043072</name>
</gene>
<organism evidence="1 2">
    <name type="scientific">Hibiscus sabdariffa</name>
    <name type="common">roselle</name>
    <dbReference type="NCBI Taxonomy" id="183260"/>
    <lineage>
        <taxon>Eukaryota</taxon>
        <taxon>Viridiplantae</taxon>
        <taxon>Streptophyta</taxon>
        <taxon>Embryophyta</taxon>
        <taxon>Tracheophyta</taxon>
        <taxon>Spermatophyta</taxon>
        <taxon>Magnoliopsida</taxon>
        <taxon>eudicotyledons</taxon>
        <taxon>Gunneridae</taxon>
        <taxon>Pentapetalae</taxon>
        <taxon>rosids</taxon>
        <taxon>malvids</taxon>
        <taxon>Malvales</taxon>
        <taxon>Malvaceae</taxon>
        <taxon>Malvoideae</taxon>
        <taxon>Hibiscus</taxon>
    </lineage>
</organism>
<keyword evidence="2" id="KW-1185">Reference proteome</keyword>
<comment type="caution">
    <text evidence="1">The sequence shown here is derived from an EMBL/GenBank/DDBJ whole genome shotgun (WGS) entry which is preliminary data.</text>
</comment>
<reference evidence="1 2" key="1">
    <citation type="journal article" date="2024" name="G3 (Bethesda)">
        <title>Genome assembly of Hibiscus sabdariffa L. provides insights into metabolisms of medicinal natural products.</title>
        <authorList>
            <person name="Kim T."/>
        </authorList>
    </citation>
    <scope>NUCLEOTIDE SEQUENCE [LARGE SCALE GENOMIC DNA]</scope>
    <source>
        <strain evidence="1">TK-2024</strain>
        <tissue evidence="1">Old leaves</tissue>
    </source>
</reference>